<evidence type="ECO:0000313" key="2">
    <source>
        <dbReference type="Proteomes" id="UP000255326"/>
    </source>
</evidence>
<dbReference type="AlphaFoldDB" id="A0A370GQL9"/>
<dbReference type="Proteomes" id="UP000255326">
    <property type="component" value="Unassembled WGS sequence"/>
</dbReference>
<reference evidence="1 2" key="1">
    <citation type="submission" date="2018-07" db="EMBL/GenBank/DDBJ databases">
        <title>Genomic Encyclopedia of Type Strains, Phase IV (KMG-IV): sequencing the most valuable type-strain genomes for metagenomic binning, comparative biology and taxonomic classification.</title>
        <authorList>
            <person name="Goeker M."/>
        </authorList>
    </citation>
    <scope>NUCLEOTIDE SEQUENCE [LARGE SCALE GENOMIC DNA]</scope>
    <source>
        <strain evidence="1 2">DSM 25281</strain>
    </source>
</reference>
<keyword evidence="2" id="KW-1185">Reference proteome</keyword>
<accession>A0A370GQL9</accession>
<protein>
    <submittedName>
        <fullName evidence="1">Uncharacterized protein</fullName>
    </submittedName>
</protein>
<name>A0A370GQL9_9BACI</name>
<organism evidence="1 2">
    <name type="scientific">Falsibacillus pallidus</name>
    <dbReference type="NCBI Taxonomy" id="493781"/>
    <lineage>
        <taxon>Bacteria</taxon>
        <taxon>Bacillati</taxon>
        <taxon>Bacillota</taxon>
        <taxon>Bacilli</taxon>
        <taxon>Bacillales</taxon>
        <taxon>Bacillaceae</taxon>
        <taxon>Falsibacillus</taxon>
    </lineage>
</organism>
<comment type="caution">
    <text evidence="1">The sequence shown here is derived from an EMBL/GenBank/DDBJ whole genome shotgun (WGS) entry which is preliminary data.</text>
</comment>
<sequence>MTKENIVVQQEQGCTNAVSQQVCVEAVVTITPSVTPGTPMVSCVGLPAVGTTCAELGFTPSTTVPGSCTTSFAQVLCVTMPLTFNADVVATPGAVGCGPAFNQPNCPISTACTFSKGYFANNEAVTNALIASNGGSIVLGQGTSGLSLTATSANAKNILLGNAPIPPTPPDSPLRGQYQALYAQLLAARLNQLNGADCTFAQNTISGANNFLATSPAGGKTGAPAFTSALDGFNLGDAAGCPGSCEE</sequence>
<dbReference type="EMBL" id="QQAY01000002">
    <property type="protein sequence ID" value="RDI45610.1"/>
    <property type="molecule type" value="Genomic_DNA"/>
</dbReference>
<proteinExistence type="predicted"/>
<gene>
    <name evidence="1" type="ORF">DFR59_102239</name>
</gene>
<dbReference type="RefSeq" id="WP_211318518.1">
    <property type="nucleotide sequence ID" value="NZ_QQAY01000002.1"/>
</dbReference>
<evidence type="ECO:0000313" key="1">
    <source>
        <dbReference type="EMBL" id="RDI45610.1"/>
    </source>
</evidence>